<evidence type="ECO:0000313" key="12">
    <source>
        <dbReference type="Proteomes" id="UP000886523"/>
    </source>
</evidence>
<dbReference type="SUPFAM" id="SSF57938">
    <property type="entry name" value="DnaJ/Hsp40 cysteine-rich domain"/>
    <property type="match status" value="1"/>
</dbReference>
<evidence type="ECO:0000256" key="3">
    <source>
        <dbReference type="ARBA" id="ARBA00022771"/>
    </source>
</evidence>
<dbReference type="Gene3D" id="2.60.260.20">
    <property type="entry name" value="Urease metallochaperone UreE, N-terminal domain"/>
    <property type="match status" value="2"/>
</dbReference>
<dbReference type="Gene3D" id="2.10.230.10">
    <property type="entry name" value="Heat shock protein DnaJ, cysteine-rich domain"/>
    <property type="match status" value="1"/>
</dbReference>
<dbReference type="InterPro" id="IPR036869">
    <property type="entry name" value="J_dom_sf"/>
</dbReference>
<evidence type="ECO:0000256" key="1">
    <source>
        <dbReference type="ARBA" id="ARBA00022723"/>
    </source>
</evidence>
<evidence type="ECO:0000256" key="8">
    <source>
        <dbReference type="SAM" id="MobiDB-lite"/>
    </source>
</evidence>
<feature type="region of interest" description="Disordered" evidence="8">
    <location>
        <begin position="436"/>
        <end position="488"/>
    </location>
</feature>
<dbReference type="CDD" id="cd06257">
    <property type="entry name" value="DnaJ"/>
    <property type="match status" value="1"/>
</dbReference>
<feature type="domain" description="CR-type" evidence="10">
    <location>
        <begin position="221"/>
        <end position="302"/>
    </location>
</feature>
<dbReference type="InterPro" id="IPR002939">
    <property type="entry name" value="DnaJ_C"/>
</dbReference>
<protein>
    <recommendedName>
        <fullName evidence="6">DnaJ homolog 1, mitochondrial</fullName>
    </recommendedName>
</protein>
<keyword evidence="4 7" id="KW-0862">Zinc</keyword>
<name>A0A9P6DXP6_9AGAM</name>
<dbReference type="PROSITE" id="PS51188">
    <property type="entry name" value="ZF_CR"/>
    <property type="match status" value="1"/>
</dbReference>
<keyword evidence="2" id="KW-0677">Repeat</keyword>
<dbReference type="CDD" id="cd10747">
    <property type="entry name" value="DnaJ_C"/>
    <property type="match status" value="1"/>
</dbReference>
<dbReference type="SUPFAM" id="SSF46565">
    <property type="entry name" value="Chaperone J-domain"/>
    <property type="match status" value="1"/>
</dbReference>
<evidence type="ECO:0000256" key="5">
    <source>
        <dbReference type="ARBA" id="ARBA00023186"/>
    </source>
</evidence>
<evidence type="ECO:0000256" key="6">
    <source>
        <dbReference type="ARBA" id="ARBA00072890"/>
    </source>
</evidence>
<dbReference type="Proteomes" id="UP000886523">
    <property type="component" value="Unassembled WGS sequence"/>
</dbReference>
<dbReference type="InterPro" id="IPR012724">
    <property type="entry name" value="DnaJ"/>
</dbReference>
<dbReference type="FunFam" id="2.60.260.20:FF:000005">
    <property type="entry name" value="Chaperone protein dnaJ 1, mitochondrial"/>
    <property type="match status" value="1"/>
</dbReference>
<feature type="domain" description="J" evidence="9">
    <location>
        <begin position="85"/>
        <end position="149"/>
    </location>
</feature>
<dbReference type="Pfam" id="PF00226">
    <property type="entry name" value="DnaJ"/>
    <property type="match status" value="1"/>
</dbReference>
<dbReference type="GO" id="GO:0005524">
    <property type="term" value="F:ATP binding"/>
    <property type="evidence" value="ECO:0007669"/>
    <property type="project" value="InterPro"/>
</dbReference>
<dbReference type="InterPro" id="IPR036410">
    <property type="entry name" value="HSP_DnaJ_Cys-rich_dom_sf"/>
</dbReference>
<dbReference type="InterPro" id="IPR018253">
    <property type="entry name" value="DnaJ_domain_CS"/>
</dbReference>
<dbReference type="InterPro" id="IPR001623">
    <property type="entry name" value="DnaJ_domain"/>
</dbReference>
<feature type="compositionally biased region" description="Basic and acidic residues" evidence="8">
    <location>
        <begin position="436"/>
        <end position="447"/>
    </location>
</feature>
<dbReference type="Gene3D" id="1.10.287.110">
    <property type="entry name" value="DnaJ domain"/>
    <property type="match status" value="1"/>
</dbReference>
<dbReference type="PROSITE" id="PS00636">
    <property type="entry name" value="DNAJ_1"/>
    <property type="match status" value="1"/>
</dbReference>
<dbReference type="GO" id="GO:0042026">
    <property type="term" value="P:protein refolding"/>
    <property type="evidence" value="ECO:0007669"/>
    <property type="project" value="TreeGrafter"/>
</dbReference>
<reference evidence="11" key="1">
    <citation type="journal article" date="2020" name="Nat. Commun.">
        <title>Large-scale genome sequencing of mycorrhizal fungi provides insights into the early evolution of symbiotic traits.</title>
        <authorList>
            <person name="Miyauchi S."/>
            <person name="Kiss E."/>
            <person name="Kuo A."/>
            <person name="Drula E."/>
            <person name="Kohler A."/>
            <person name="Sanchez-Garcia M."/>
            <person name="Morin E."/>
            <person name="Andreopoulos B."/>
            <person name="Barry K.W."/>
            <person name="Bonito G."/>
            <person name="Buee M."/>
            <person name="Carver A."/>
            <person name="Chen C."/>
            <person name="Cichocki N."/>
            <person name="Clum A."/>
            <person name="Culley D."/>
            <person name="Crous P.W."/>
            <person name="Fauchery L."/>
            <person name="Girlanda M."/>
            <person name="Hayes R.D."/>
            <person name="Keri Z."/>
            <person name="LaButti K."/>
            <person name="Lipzen A."/>
            <person name="Lombard V."/>
            <person name="Magnuson J."/>
            <person name="Maillard F."/>
            <person name="Murat C."/>
            <person name="Nolan M."/>
            <person name="Ohm R.A."/>
            <person name="Pangilinan J."/>
            <person name="Pereira M.F."/>
            <person name="Perotto S."/>
            <person name="Peter M."/>
            <person name="Pfister S."/>
            <person name="Riley R."/>
            <person name="Sitrit Y."/>
            <person name="Stielow J.B."/>
            <person name="Szollosi G."/>
            <person name="Zifcakova L."/>
            <person name="Stursova M."/>
            <person name="Spatafora J.W."/>
            <person name="Tedersoo L."/>
            <person name="Vaario L.M."/>
            <person name="Yamada A."/>
            <person name="Yan M."/>
            <person name="Wang P."/>
            <person name="Xu J."/>
            <person name="Bruns T."/>
            <person name="Baldrian P."/>
            <person name="Vilgalys R."/>
            <person name="Dunand C."/>
            <person name="Henrissat B."/>
            <person name="Grigoriev I.V."/>
            <person name="Hibbett D."/>
            <person name="Nagy L.G."/>
            <person name="Martin F.M."/>
        </authorList>
    </citation>
    <scope>NUCLEOTIDE SEQUENCE</scope>
    <source>
        <strain evidence="11">UP504</strain>
    </source>
</reference>
<dbReference type="PROSITE" id="PS50076">
    <property type="entry name" value="DNAJ_2"/>
    <property type="match status" value="1"/>
</dbReference>
<dbReference type="GO" id="GO:0031072">
    <property type="term" value="F:heat shock protein binding"/>
    <property type="evidence" value="ECO:0007669"/>
    <property type="project" value="InterPro"/>
</dbReference>
<feature type="compositionally biased region" description="Gly residues" evidence="8">
    <location>
        <begin position="478"/>
        <end position="487"/>
    </location>
</feature>
<dbReference type="Pfam" id="PF00684">
    <property type="entry name" value="DnaJ_CXXCXGXG"/>
    <property type="match status" value="1"/>
</dbReference>
<evidence type="ECO:0000256" key="2">
    <source>
        <dbReference type="ARBA" id="ARBA00022737"/>
    </source>
</evidence>
<dbReference type="OrthoDB" id="10256793at2759"/>
<dbReference type="InterPro" id="IPR001305">
    <property type="entry name" value="HSP_DnaJ_Cys-rich_dom"/>
</dbReference>
<feature type="zinc finger region" description="CR-type" evidence="7">
    <location>
        <begin position="221"/>
        <end position="302"/>
    </location>
</feature>
<accession>A0A9P6DXP6</accession>
<evidence type="ECO:0000256" key="4">
    <source>
        <dbReference type="ARBA" id="ARBA00022833"/>
    </source>
</evidence>
<gene>
    <name evidence="11" type="ORF">BS47DRAFT_1450782</name>
</gene>
<dbReference type="SMART" id="SM00271">
    <property type="entry name" value="DnaJ"/>
    <property type="match status" value="1"/>
</dbReference>
<dbReference type="AlphaFoldDB" id="A0A9P6DXP6"/>
<dbReference type="PANTHER" id="PTHR43096">
    <property type="entry name" value="DNAJ HOMOLOG 1, MITOCHONDRIAL-RELATED"/>
    <property type="match status" value="1"/>
</dbReference>
<sequence length="500" mass="53055">MPPRIPSHLSLYLISNSCSRTSSVASSSRCTSVCLSKESKRLLSTATVPRARKRGLFKGCRCPDELPVKKRNFHSSSPSSASAKDPYEVLGVPRSATASEIKKKYYELARKHHPDTNKEPSSKDRFVEIQAAWDTLGDEKKRAAYDQYGSASQQAGFDPNAFAGRGPFGAGGFGGFQDFAQAFGGNPRGQADLFETIFGSCVWGEDLESSLNLSFVDACKGATRTVNVTPIVDCHTCAGTGLKKGSQLSTCGTCGGTGTRTFVIDSGFQMASTCNTCHGTGTVVPKGAHCGSCDGMGKVKERKTVEVKVPSGVEDGMTIHAPVSGRGTPGDLLVRVNVAPSKLFRRQGTNLYHETRIPLHTALLGGKVRVPTLDGDVDVKVPSGTQPGEEAVLKGRGVPNVFGGSKGDLYVMFGVQLPRTLTPRQREILQQFADEIEGRAARPKAETKGTSSTAPPKPPPVNDLNESKSTMADDTSSSGGGGEGFFGWLGKLKDAALGRR</sequence>
<dbReference type="GO" id="GO:0051082">
    <property type="term" value="F:unfolded protein binding"/>
    <property type="evidence" value="ECO:0007669"/>
    <property type="project" value="InterPro"/>
</dbReference>
<organism evidence="11 12">
    <name type="scientific">Hydnum rufescens UP504</name>
    <dbReference type="NCBI Taxonomy" id="1448309"/>
    <lineage>
        <taxon>Eukaryota</taxon>
        <taxon>Fungi</taxon>
        <taxon>Dikarya</taxon>
        <taxon>Basidiomycota</taxon>
        <taxon>Agaricomycotina</taxon>
        <taxon>Agaricomycetes</taxon>
        <taxon>Cantharellales</taxon>
        <taxon>Hydnaceae</taxon>
        <taxon>Hydnum</taxon>
    </lineage>
</organism>
<keyword evidence="5" id="KW-0143">Chaperone</keyword>
<evidence type="ECO:0000259" key="9">
    <source>
        <dbReference type="PROSITE" id="PS50076"/>
    </source>
</evidence>
<keyword evidence="3 7" id="KW-0863">Zinc-finger</keyword>
<dbReference type="GO" id="GO:0008270">
    <property type="term" value="F:zinc ion binding"/>
    <property type="evidence" value="ECO:0007669"/>
    <property type="project" value="UniProtKB-KW"/>
</dbReference>
<comment type="caution">
    <text evidence="11">The sequence shown here is derived from an EMBL/GenBank/DDBJ whole genome shotgun (WGS) entry which is preliminary data.</text>
</comment>
<proteinExistence type="inferred from homology"/>
<dbReference type="GO" id="GO:0009408">
    <property type="term" value="P:response to heat"/>
    <property type="evidence" value="ECO:0007669"/>
    <property type="project" value="InterPro"/>
</dbReference>
<dbReference type="PRINTS" id="PR00625">
    <property type="entry name" value="JDOMAIN"/>
</dbReference>
<keyword evidence="1 7" id="KW-0479">Metal-binding</keyword>
<dbReference type="FunFam" id="2.10.230.10:FF:000001">
    <property type="entry name" value="DnaJ subfamily A member 2"/>
    <property type="match status" value="1"/>
</dbReference>
<dbReference type="GO" id="GO:0005737">
    <property type="term" value="C:cytoplasm"/>
    <property type="evidence" value="ECO:0007669"/>
    <property type="project" value="TreeGrafter"/>
</dbReference>
<keyword evidence="12" id="KW-1185">Reference proteome</keyword>
<dbReference type="InterPro" id="IPR008971">
    <property type="entry name" value="HSP40/DnaJ_pept-bd"/>
</dbReference>
<dbReference type="Pfam" id="PF01556">
    <property type="entry name" value="DnaJ_C"/>
    <property type="match status" value="1"/>
</dbReference>
<evidence type="ECO:0000256" key="7">
    <source>
        <dbReference type="PROSITE-ProRule" id="PRU00546"/>
    </source>
</evidence>
<evidence type="ECO:0000259" key="10">
    <source>
        <dbReference type="PROSITE" id="PS51188"/>
    </source>
</evidence>
<evidence type="ECO:0000313" key="11">
    <source>
        <dbReference type="EMBL" id="KAF9514823.1"/>
    </source>
</evidence>
<dbReference type="HAMAP" id="MF_01152">
    <property type="entry name" value="DnaJ"/>
    <property type="match status" value="1"/>
</dbReference>
<dbReference type="SUPFAM" id="SSF49493">
    <property type="entry name" value="HSP40/DnaJ peptide-binding domain"/>
    <property type="match status" value="2"/>
</dbReference>
<dbReference type="PANTHER" id="PTHR43096:SF52">
    <property type="entry name" value="DNAJ HOMOLOG 1, MITOCHONDRIAL-RELATED"/>
    <property type="match status" value="1"/>
</dbReference>
<dbReference type="EMBL" id="MU128956">
    <property type="protein sequence ID" value="KAF9514823.1"/>
    <property type="molecule type" value="Genomic_DNA"/>
</dbReference>